<feature type="region of interest" description="Disordered" evidence="1">
    <location>
        <begin position="1"/>
        <end position="144"/>
    </location>
</feature>
<evidence type="ECO:0000313" key="2">
    <source>
        <dbReference type="EMBL" id="CAB1445930.1"/>
    </source>
</evidence>
<reference evidence="2" key="1">
    <citation type="submission" date="2020-03" db="EMBL/GenBank/DDBJ databases">
        <authorList>
            <person name="Weist P."/>
        </authorList>
    </citation>
    <scope>NUCLEOTIDE SEQUENCE</scope>
</reference>
<protein>
    <submittedName>
        <fullName evidence="2">Uncharacterized protein</fullName>
    </submittedName>
</protein>
<sequence>MDTPGSVPESLGSSVGHNLSPTAYRKDPWDAVITPSGGNSDGEFLSSSSSRYGAGKKNSTKLKEDEAMNIRRQVSSSPSNDMTGKKEGQHNQLRMMGLNRAGERRLSSGSRKTSTGSDDGSLSGKREDNGKESAGRDRKEGQYHRIETLVSPCTEGAPIQTLSYSNRPLAGERIKTVESIRVIGRGSRRGGGGAGGRAGGAMWYEEEEYMEAQPPSPRTGPPPPNIGQGGAEDMNPSMPPPHPQLLLPHLHPPPGHPHPHPHLPPQAHFQMPYHTDPPPSHHHHHQHLPPPSSFFSNPPPIPRPPPPPLPQHSSLPSAVMVGGVLVPP</sequence>
<feature type="compositionally biased region" description="Pro residues" evidence="1">
    <location>
        <begin position="288"/>
        <end position="310"/>
    </location>
</feature>
<dbReference type="AlphaFoldDB" id="A0A9N7VAK4"/>
<accession>A0A9N7VAK4</accession>
<feature type="compositionally biased region" description="Polar residues" evidence="1">
    <location>
        <begin position="72"/>
        <end position="82"/>
    </location>
</feature>
<evidence type="ECO:0000256" key="1">
    <source>
        <dbReference type="SAM" id="MobiDB-lite"/>
    </source>
</evidence>
<evidence type="ECO:0000313" key="3">
    <source>
        <dbReference type="Proteomes" id="UP001153269"/>
    </source>
</evidence>
<dbReference type="EMBL" id="CADEAL010003824">
    <property type="protein sequence ID" value="CAB1445930.1"/>
    <property type="molecule type" value="Genomic_DNA"/>
</dbReference>
<proteinExistence type="predicted"/>
<name>A0A9N7VAK4_PLEPL</name>
<keyword evidence="3" id="KW-1185">Reference proteome</keyword>
<feature type="compositionally biased region" description="Pro residues" evidence="1">
    <location>
        <begin position="214"/>
        <end position="225"/>
    </location>
</feature>
<feature type="region of interest" description="Disordered" evidence="1">
    <location>
        <begin position="209"/>
        <end position="328"/>
    </location>
</feature>
<organism evidence="2 3">
    <name type="scientific">Pleuronectes platessa</name>
    <name type="common">European plaice</name>
    <dbReference type="NCBI Taxonomy" id="8262"/>
    <lineage>
        <taxon>Eukaryota</taxon>
        <taxon>Metazoa</taxon>
        <taxon>Chordata</taxon>
        <taxon>Craniata</taxon>
        <taxon>Vertebrata</taxon>
        <taxon>Euteleostomi</taxon>
        <taxon>Actinopterygii</taxon>
        <taxon>Neopterygii</taxon>
        <taxon>Teleostei</taxon>
        <taxon>Neoteleostei</taxon>
        <taxon>Acanthomorphata</taxon>
        <taxon>Carangaria</taxon>
        <taxon>Pleuronectiformes</taxon>
        <taxon>Pleuronectoidei</taxon>
        <taxon>Pleuronectidae</taxon>
        <taxon>Pleuronectes</taxon>
    </lineage>
</organism>
<dbReference type="Proteomes" id="UP001153269">
    <property type="component" value="Unassembled WGS sequence"/>
</dbReference>
<gene>
    <name evidence="2" type="ORF">PLEPLA_LOCUS33674</name>
</gene>
<comment type="caution">
    <text evidence="2">The sequence shown here is derived from an EMBL/GenBank/DDBJ whole genome shotgun (WGS) entry which is preliminary data.</text>
</comment>
<feature type="compositionally biased region" description="Low complexity" evidence="1">
    <location>
        <begin position="113"/>
        <end position="123"/>
    </location>
</feature>
<feature type="compositionally biased region" description="Polar residues" evidence="1">
    <location>
        <begin position="11"/>
        <end position="21"/>
    </location>
</feature>
<feature type="compositionally biased region" description="Basic and acidic residues" evidence="1">
    <location>
        <begin position="124"/>
        <end position="144"/>
    </location>
</feature>